<dbReference type="RefSeq" id="WP_115642044.1">
    <property type="nucleotide sequence ID" value="NZ_UFWZ01000001.1"/>
</dbReference>
<proteinExistence type="predicted"/>
<dbReference type="OrthoDB" id="1933607at2"/>
<evidence type="ECO:0008006" key="4">
    <source>
        <dbReference type="Google" id="ProtNLM"/>
    </source>
</evidence>
<evidence type="ECO:0000313" key="2">
    <source>
        <dbReference type="EMBL" id="SUY48200.1"/>
    </source>
</evidence>
<dbReference type="EMBL" id="UFWZ01000001">
    <property type="protein sequence ID" value="SUY48200.1"/>
    <property type="molecule type" value="Genomic_DNA"/>
</dbReference>
<keyword evidence="3" id="KW-1185">Reference proteome</keyword>
<dbReference type="Proteomes" id="UP000254664">
    <property type="component" value="Unassembled WGS sequence"/>
</dbReference>
<reference evidence="2 3" key="1">
    <citation type="submission" date="2018-06" db="EMBL/GenBank/DDBJ databases">
        <authorList>
            <consortium name="Pathogen Informatics"/>
            <person name="Doyle S."/>
        </authorList>
    </citation>
    <scope>NUCLEOTIDE SEQUENCE [LARGE SCALE GENOMIC DNA]</scope>
    <source>
        <strain evidence="2 3">NCTC9836</strain>
    </source>
</reference>
<keyword evidence="1" id="KW-0472">Membrane</keyword>
<feature type="transmembrane region" description="Helical" evidence="1">
    <location>
        <begin position="54"/>
        <end position="75"/>
    </location>
</feature>
<keyword evidence="1" id="KW-1133">Transmembrane helix</keyword>
<protein>
    <recommendedName>
        <fullName evidence="4">DUF3829 domain-containing protein</fullName>
    </recommendedName>
</protein>
<gene>
    <name evidence="2" type="ORF">NCTC9836_02576</name>
</gene>
<evidence type="ECO:0000313" key="3">
    <source>
        <dbReference type="Proteomes" id="UP000254664"/>
    </source>
</evidence>
<keyword evidence="1" id="KW-0812">Transmembrane</keyword>
<accession>A0A381JAA6</accession>
<dbReference type="AlphaFoldDB" id="A0A381JAA6"/>
<organism evidence="2 3">
    <name type="scientific">Clostridium putrefaciens</name>
    <dbReference type="NCBI Taxonomy" id="99675"/>
    <lineage>
        <taxon>Bacteria</taxon>
        <taxon>Bacillati</taxon>
        <taxon>Bacillota</taxon>
        <taxon>Clostridia</taxon>
        <taxon>Eubacteriales</taxon>
        <taxon>Clostridiaceae</taxon>
        <taxon>Clostridium</taxon>
    </lineage>
</organism>
<name>A0A381JAA6_9CLOT</name>
<sequence length="375" mass="43704">MNEEVKNIKGTNVTKDTKDIKKNNIPKDIKNIKSNNTIKNNDDVKDVKNTLFNWIIRSLLLILIIIVSFCIFNYLKPKTTKVKSPSMVNTILKLNSINKDLSTSIYTKDNSINLKEINICLDKLTLLKEDAEVIFKDNADINPHFLNGIHNNILFYQQIKILLDHSNSIDFNETLKLVENYKKVTIEEYSNCNFEHSKDIFPSQSIKYINEAYLSFNKTIKEKRDIDIKTNDNLKFKASLSSMVENFLYLKVDKFSLIEKCREGKYTYEILENDIEKDFKSFEDIKTEFNSMKIPPNAIETYQAFGEVLNSYNVYLKELKRSVSNEKSVFNSDTDKGVLDIVDEDIRGKYEDIEMCLQKFNTTFAHFSDEIKPNK</sequence>
<evidence type="ECO:0000256" key="1">
    <source>
        <dbReference type="SAM" id="Phobius"/>
    </source>
</evidence>